<evidence type="ECO:0000256" key="6">
    <source>
        <dbReference type="ARBA" id="ARBA00022490"/>
    </source>
</evidence>
<evidence type="ECO:0000256" key="12">
    <source>
        <dbReference type="ARBA" id="ARBA00039357"/>
    </source>
</evidence>
<evidence type="ECO:0000256" key="11">
    <source>
        <dbReference type="ARBA" id="ARBA00037258"/>
    </source>
</evidence>
<comment type="subcellular location">
    <subcellularLocation>
        <location evidence="3">Cytoplasm</location>
    </subcellularLocation>
    <subcellularLocation>
        <location evidence="2">Nucleus</location>
    </subcellularLocation>
</comment>
<dbReference type="EMBL" id="RHFK02000001">
    <property type="protein sequence ID" value="TWW81982.1"/>
    <property type="molecule type" value="Genomic_DNA"/>
</dbReference>
<keyword evidence="6" id="KW-0963">Cytoplasm</keyword>
<evidence type="ECO:0000256" key="2">
    <source>
        <dbReference type="ARBA" id="ARBA00004123"/>
    </source>
</evidence>
<evidence type="ECO:0000313" key="15">
    <source>
        <dbReference type="Proteomes" id="UP000324091"/>
    </source>
</evidence>
<comment type="function">
    <text evidence="11">Phosphatase that hydrolyzes imidodiphosphate, 3-phosphohistidine and 6-phospholysine. Has broad substrate specificity and can also hydrolyze inorganic diphosphate, but with lower efficiency.</text>
</comment>
<dbReference type="InterPro" id="IPR036412">
    <property type="entry name" value="HAD-like_sf"/>
</dbReference>
<dbReference type="Pfam" id="PF13242">
    <property type="entry name" value="Hydrolase_like"/>
    <property type="match status" value="1"/>
</dbReference>
<dbReference type="FunFam" id="3.40.50.1000:FF:000051">
    <property type="entry name" value="Phospholysine phosphohistidine inorganic pyrophosphate phosphatase"/>
    <property type="match status" value="1"/>
</dbReference>
<evidence type="ECO:0000256" key="9">
    <source>
        <dbReference type="ARBA" id="ARBA00022842"/>
    </source>
</evidence>
<dbReference type="NCBIfam" id="TIGR01458">
    <property type="entry name" value="HAD-SF-IIA-hyp3"/>
    <property type="match status" value="1"/>
</dbReference>
<accession>A0A5C6PQ50</accession>
<evidence type="ECO:0000313" key="14">
    <source>
        <dbReference type="EMBL" id="TWW81982.1"/>
    </source>
</evidence>
<evidence type="ECO:0000256" key="10">
    <source>
        <dbReference type="ARBA" id="ARBA00023242"/>
    </source>
</evidence>
<proteinExistence type="inferred from homology"/>
<dbReference type="EC" id="3.6.1.1" evidence="5"/>
<evidence type="ECO:0000256" key="4">
    <source>
        <dbReference type="ARBA" id="ARBA00007958"/>
    </source>
</evidence>
<protein>
    <recommendedName>
        <fullName evidence="12">Phospholysine phosphohistidine inorganic pyrophosphate phosphatase</fullName>
        <ecNumber evidence="5">3.6.1.1</ecNumber>
    </recommendedName>
</protein>
<dbReference type="PANTHER" id="PTHR19288:SF44">
    <property type="entry name" value="PHOSPHOLYSINE PHOSPHOHISTIDINE INORGANIC PYROPHOSPHATE PHOSPHATASE"/>
    <property type="match status" value="1"/>
</dbReference>
<keyword evidence="8" id="KW-0378">Hydrolase</keyword>
<dbReference type="GO" id="GO:0004427">
    <property type="term" value="F:inorganic diphosphate phosphatase activity"/>
    <property type="evidence" value="ECO:0007669"/>
    <property type="project" value="UniProtKB-EC"/>
</dbReference>
<keyword evidence="10" id="KW-0539">Nucleus</keyword>
<keyword evidence="15" id="KW-1185">Reference proteome</keyword>
<dbReference type="AlphaFoldDB" id="A0A5C6PQ50"/>
<dbReference type="GO" id="GO:0005634">
    <property type="term" value="C:nucleus"/>
    <property type="evidence" value="ECO:0007669"/>
    <property type="project" value="UniProtKB-SubCell"/>
</dbReference>
<dbReference type="Gene3D" id="3.40.50.1000">
    <property type="entry name" value="HAD superfamily/HAD-like"/>
    <property type="match status" value="1"/>
</dbReference>
<dbReference type="InterPro" id="IPR006439">
    <property type="entry name" value="HAD-SF_hydro_IA"/>
</dbReference>
<comment type="caution">
    <text evidence="14">The sequence shown here is derived from an EMBL/GenBank/DDBJ whole genome shotgun (WGS) entry which is preliminary data.</text>
</comment>
<dbReference type="GO" id="GO:0005829">
    <property type="term" value="C:cytosol"/>
    <property type="evidence" value="ECO:0007669"/>
    <property type="project" value="TreeGrafter"/>
</dbReference>
<evidence type="ECO:0000256" key="5">
    <source>
        <dbReference type="ARBA" id="ARBA00012146"/>
    </source>
</evidence>
<keyword evidence="7" id="KW-0479">Metal-binding</keyword>
<dbReference type="InterPro" id="IPR023214">
    <property type="entry name" value="HAD_sf"/>
</dbReference>
<sequence>MARQVPFDGGEGKRGGNKRLGWLTHAYVIGHAPCCNFSDGLLSEFDSVDKTNPNCVVIGDAAEKFSYQNLNKAFRILENLENPLLLSLGQGKYYKETDGLSLDVGAYMKALEYACDVKAEVFGKPSSLFFQSVLNDMGLQPHEVVMIGDDLVNDVGGAQQCGIKGVQVRTGKYRDAFELAHNL</sequence>
<dbReference type="Proteomes" id="UP000324091">
    <property type="component" value="Chromosome 1"/>
</dbReference>
<dbReference type="InterPro" id="IPR006355">
    <property type="entry name" value="LHPP/HDHD2"/>
</dbReference>
<evidence type="ECO:0000256" key="13">
    <source>
        <dbReference type="ARBA" id="ARBA00047820"/>
    </source>
</evidence>
<dbReference type="PANTHER" id="PTHR19288">
    <property type="entry name" value="4-NITROPHENYLPHOSPHATASE-RELATED"/>
    <property type="match status" value="1"/>
</dbReference>
<reference evidence="14 15" key="1">
    <citation type="submission" date="2019-04" db="EMBL/GenBank/DDBJ databases">
        <title>Chromosome genome assembly for Takifugu flavidus.</title>
        <authorList>
            <person name="Xiao S."/>
        </authorList>
    </citation>
    <scope>NUCLEOTIDE SEQUENCE [LARGE SCALE GENOMIC DNA]</scope>
    <source>
        <strain evidence="14">HTHZ2018</strain>
        <tissue evidence="14">Muscle</tissue>
    </source>
</reference>
<evidence type="ECO:0000256" key="3">
    <source>
        <dbReference type="ARBA" id="ARBA00004496"/>
    </source>
</evidence>
<dbReference type="SUPFAM" id="SSF56784">
    <property type="entry name" value="HAD-like"/>
    <property type="match status" value="1"/>
</dbReference>
<comment type="cofactor">
    <cofactor evidence="1">
        <name>Mg(2+)</name>
        <dbReference type="ChEBI" id="CHEBI:18420"/>
    </cofactor>
</comment>
<dbReference type="NCBIfam" id="TIGR01549">
    <property type="entry name" value="HAD-SF-IA-v1"/>
    <property type="match status" value="1"/>
</dbReference>
<dbReference type="GO" id="GO:0016791">
    <property type="term" value="F:phosphatase activity"/>
    <property type="evidence" value="ECO:0007669"/>
    <property type="project" value="InterPro"/>
</dbReference>
<name>A0A5C6PQ50_9TELE</name>
<comment type="catalytic activity">
    <reaction evidence="13">
        <text>diphosphate + H2O = 2 phosphate + H(+)</text>
        <dbReference type="Rhea" id="RHEA:24576"/>
        <dbReference type="ChEBI" id="CHEBI:15377"/>
        <dbReference type="ChEBI" id="CHEBI:15378"/>
        <dbReference type="ChEBI" id="CHEBI:33019"/>
        <dbReference type="ChEBI" id="CHEBI:43474"/>
        <dbReference type="EC" id="3.6.1.1"/>
    </reaction>
</comment>
<evidence type="ECO:0000256" key="1">
    <source>
        <dbReference type="ARBA" id="ARBA00001946"/>
    </source>
</evidence>
<evidence type="ECO:0000256" key="8">
    <source>
        <dbReference type="ARBA" id="ARBA00022801"/>
    </source>
</evidence>
<keyword evidence="9" id="KW-0460">Magnesium</keyword>
<dbReference type="GO" id="GO:0046872">
    <property type="term" value="F:metal ion binding"/>
    <property type="evidence" value="ECO:0007669"/>
    <property type="project" value="UniProtKB-KW"/>
</dbReference>
<gene>
    <name evidence="14" type="ORF">D4764_01G0017970</name>
</gene>
<organism evidence="14 15">
    <name type="scientific">Takifugu flavidus</name>
    <name type="common">sansaifugu</name>
    <dbReference type="NCBI Taxonomy" id="433684"/>
    <lineage>
        <taxon>Eukaryota</taxon>
        <taxon>Metazoa</taxon>
        <taxon>Chordata</taxon>
        <taxon>Craniata</taxon>
        <taxon>Vertebrata</taxon>
        <taxon>Euteleostomi</taxon>
        <taxon>Actinopterygii</taxon>
        <taxon>Neopterygii</taxon>
        <taxon>Teleostei</taxon>
        <taxon>Neoteleostei</taxon>
        <taxon>Acanthomorphata</taxon>
        <taxon>Eupercaria</taxon>
        <taxon>Tetraodontiformes</taxon>
        <taxon>Tetradontoidea</taxon>
        <taxon>Tetraodontidae</taxon>
        <taxon>Takifugu</taxon>
    </lineage>
</organism>
<comment type="similarity">
    <text evidence="4">Belongs to the HAD-like hydrolase superfamily.</text>
</comment>
<evidence type="ECO:0000256" key="7">
    <source>
        <dbReference type="ARBA" id="ARBA00022723"/>
    </source>
</evidence>